<proteinExistence type="predicted"/>
<keyword evidence="2" id="KW-1185">Reference proteome</keyword>
<gene>
    <name evidence="1" type="ORF">GH984_10755</name>
</gene>
<dbReference type="AlphaFoldDB" id="A0A6N7QRJ4"/>
<feature type="non-terminal residue" evidence="1">
    <location>
        <position position="188"/>
    </location>
</feature>
<reference evidence="1 2" key="1">
    <citation type="submission" date="2019-11" db="EMBL/GenBank/DDBJ databases">
        <authorList>
            <person name="Zhang X.Y."/>
        </authorList>
    </citation>
    <scope>NUCLEOTIDE SEQUENCE [LARGE SCALE GENOMIC DNA]</scope>
    <source>
        <strain evidence="1 2">C176</strain>
    </source>
</reference>
<dbReference type="RefSeq" id="WP_153720225.1">
    <property type="nucleotide sequence ID" value="NZ_WJPP01000016.1"/>
</dbReference>
<name>A0A6N7QRJ4_9GAMM</name>
<dbReference type="Proteomes" id="UP000433788">
    <property type="component" value="Unassembled WGS sequence"/>
</dbReference>
<evidence type="ECO:0000313" key="2">
    <source>
        <dbReference type="Proteomes" id="UP000433788"/>
    </source>
</evidence>
<accession>A0A6N7QRJ4</accession>
<dbReference type="EMBL" id="WJPP01000016">
    <property type="protein sequence ID" value="MRH79175.1"/>
    <property type="molecule type" value="Genomic_DNA"/>
</dbReference>
<sequence length="188" mass="18910">MAVSFNTLGYKAQDILSQGIDALLGTGFGVAEPAEAVARITGTALDVGGNLTISADNIAQLNATLSNAAKSQASALYGAGGSAAGFVLTSNLVAAGADARLTSPAENGTATGDVTVSATDNASIYANTKLVSSSVTTNTGGLDILRDTLDTASDMANAPRYYSSDGLEDSDFPLAFGDRVQVKDGYEV</sequence>
<evidence type="ECO:0000313" key="1">
    <source>
        <dbReference type="EMBL" id="MRH79175.1"/>
    </source>
</evidence>
<protein>
    <submittedName>
        <fullName evidence="1">Uncharacterized protein</fullName>
    </submittedName>
</protein>
<organism evidence="1 2">
    <name type="scientific">Spiribacter salilacus</name>
    <dbReference type="NCBI Taxonomy" id="2664894"/>
    <lineage>
        <taxon>Bacteria</taxon>
        <taxon>Pseudomonadati</taxon>
        <taxon>Pseudomonadota</taxon>
        <taxon>Gammaproteobacteria</taxon>
        <taxon>Chromatiales</taxon>
        <taxon>Ectothiorhodospiraceae</taxon>
        <taxon>Spiribacter</taxon>
    </lineage>
</organism>
<comment type="caution">
    <text evidence="1">The sequence shown here is derived from an EMBL/GenBank/DDBJ whole genome shotgun (WGS) entry which is preliminary data.</text>
</comment>